<name>A0AA88DE62_FICCA</name>
<evidence type="ECO:0000256" key="2">
    <source>
        <dbReference type="ARBA" id="ARBA00022679"/>
    </source>
</evidence>
<comment type="caution">
    <text evidence="4">The sequence shown here is derived from an EMBL/GenBank/DDBJ whole genome shotgun (WGS) entry which is preliminary data.</text>
</comment>
<dbReference type="EMBL" id="BTGU01000043">
    <property type="protein sequence ID" value="GMN52901.1"/>
    <property type="molecule type" value="Genomic_DNA"/>
</dbReference>
<accession>A0AA88DE62</accession>
<evidence type="ECO:0000313" key="4">
    <source>
        <dbReference type="EMBL" id="GMN52901.1"/>
    </source>
</evidence>
<reference evidence="4" key="1">
    <citation type="submission" date="2023-07" db="EMBL/GenBank/DDBJ databases">
        <title>draft genome sequence of fig (Ficus carica).</title>
        <authorList>
            <person name="Takahashi T."/>
            <person name="Nishimura K."/>
        </authorList>
    </citation>
    <scope>NUCLEOTIDE SEQUENCE</scope>
</reference>
<keyword evidence="3" id="KW-0012">Acyltransferase</keyword>
<dbReference type="GO" id="GO:0016746">
    <property type="term" value="F:acyltransferase activity"/>
    <property type="evidence" value="ECO:0007669"/>
    <property type="project" value="UniProtKB-KW"/>
</dbReference>
<proteinExistence type="inferred from homology"/>
<keyword evidence="5" id="KW-1185">Reference proteome</keyword>
<keyword evidence="2" id="KW-0808">Transferase</keyword>
<protein>
    <submittedName>
        <fullName evidence="4">Uncharacterized protein</fullName>
    </submittedName>
</protein>
<organism evidence="4 5">
    <name type="scientific">Ficus carica</name>
    <name type="common">Common fig</name>
    <dbReference type="NCBI Taxonomy" id="3494"/>
    <lineage>
        <taxon>Eukaryota</taxon>
        <taxon>Viridiplantae</taxon>
        <taxon>Streptophyta</taxon>
        <taxon>Embryophyta</taxon>
        <taxon>Tracheophyta</taxon>
        <taxon>Spermatophyta</taxon>
        <taxon>Magnoliopsida</taxon>
        <taxon>eudicotyledons</taxon>
        <taxon>Gunneridae</taxon>
        <taxon>Pentapetalae</taxon>
        <taxon>rosids</taxon>
        <taxon>fabids</taxon>
        <taxon>Rosales</taxon>
        <taxon>Moraceae</taxon>
        <taxon>Ficeae</taxon>
        <taxon>Ficus</taxon>
    </lineage>
</organism>
<dbReference type="Pfam" id="PF02458">
    <property type="entry name" value="Transferase"/>
    <property type="match status" value="1"/>
</dbReference>
<evidence type="ECO:0000256" key="3">
    <source>
        <dbReference type="ARBA" id="ARBA00023315"/>
    </source>
</evidence>
<gene>
    <name evidence="4" type="ORF">TIFTF001_022021</name>
</gene>
<sequence>MEVTIFSREIIKPSSSTLHLLNPQNLSLFDQLTPVTYPEVLLFYPISDPDFDLSETLTRLKKALSETLTLYYPFSGRIKNNLYIDDFGAGVPYSEARINRRMSEFLEVKTETESLNKFVPFHPFCKEKVEASNPLISFQVTVFSCGGLAVGTSVCHKKSDGASLSHFLTTWAAVFANSPHKIVPPDHSKAATLFRPLPDLPPNALALMDQLWFKQSNYVTKRFFFDAGAIDTLLALAKSERVPLPSRNEAVSCFIWKHAMAASQTLSGTPRSSIAAHAVNVRPRMRSRSLENCTGNLFWWAAIATNPAAKAEIELRELVALTKEIMNEFDEDYLESMVGEDGFGPVSEFINQLEMMLSLESEKPDIFAFTNWKSFFNEVDFGWGKPVWVSAHGKVGDEFRNLIVLIDKQGSKEIEAFLTLEEGQMAVLESDSKFLAFASPLKTENSKL</sequence>
<evidence type="ECO:0000256" key="1">
    <source>
        <dbReference type="ARBA" id="ARBA00009861"/>
    </source>
</evidence>
<dbReference type="AlphaFoldDB" id="A0AA88DE62"/>
<dbReference type="PANTHER" id="PTHR31623">
    <property type="entry name" value="F21J9.9"/>
    <property type="match status" value="1"/>
</dbReference>
<evidence type="ECO:0000313" key="5">
    <source>
        <dbReference type="Proteomes" id="UP001187192"/>
    </source>
</evidence>
<dbReference type="Gene3D" id="3.30.559.10">
    <property type="entry name" value="Chloramphenicol acetyltransferase-like domain"/>
    <property type="match status" value="2"/>
</dbReference>
<dbReference type="InterPro" id="IPR023213">
    <property type="entry name" value="CAT-like_dom_sf"/>
</dbReference>
<dbReference type="Proteomes" id="UP001187192">
    <property type="component" value="Unassembled WGS sequence"/>
</dbReference>
<dbReference type="PANTHER" id="PTHR31623:SF20">
    <property type="entry name" value="VINORINE SYNTHASE-LIKE"/>
    <property type="match status" value="1"/>
</dbReference>
<dbReference type="Gramene" id="FCD_00037068-RA">
    <property type="protein sequence ID" value="FCD_00037068-RA:cds"/>
    <property type="gene ID" value="FCD_00037068"/>
</dbReference>
<comment type="similarity">
    <text evidence="1">Belongs to the plant acyltransferase family.</text>
</comment>